<keyword evidence="2" id="KW-1185">Reference proteome</keyword>
<dbReference type="AlphaFoldDB" id="A0A1M6PBB2"/>
<proteinExistence type="predicted"/>
<reference evidence="2" key="1">
    <citation type="submission" date="2016-11" db="EMBL/GenBank/DDBJ databases">
        <authorList>
            <person name="Varghese N."/>
            <person name="Submissions S."/>
        </authorList>
    </citation>
    <scope>NUCLEOTIDE SEQUENCE [LARGE SCALE GENOMIC DNA]</scope>
    <source>
        <strain evidence="2">DSM 19858</strain>
    </source>
</reference>
<evidence type="ECO:0000313" key="1">
    <source>
        <dbReference type="EMBL" id="SHK05162.1"/>
    </source>
</evidence>
<protein>
    <recommendedName>
        <fullName evidence="3">Arsenate reductase, glutaredoxin family</fullName>
    </recommendedName>
</protein>
<dbReference type="EMBL" id="FQYU01000019">
    <property type="protein sequence ID" value="SHK05162.1"/>
    <property type="molecule type" value="Genomic_DNA"/>
</dbReference>
<organism evidence="1 2">
    <name type="scientific">Pseudozobellia thermophila</name>
    <dbReference type="NCBI Taxonomy" id="192903"/>
    <lineage>
        <taxon>Bacteria</taxon>
        <taxon>Pseudomonadati</taxon>
        <taxon>Bacteroidota</taxon>
        <taxon>Flavobacteriia</taxon>
        <taxon>Flavobacteriales</taxon>
        <taxon>Flavobacteriaceae</taxon>
        <taxon>Pseudozobellia</taxon>
    </lineage>
</organism>
<accession>A0A1M6PBB2</accession>
<name>A0A1M6PBB2_9FLAO</name>
<dbReference type="Proteomes" id="UP000184543">
    <property type="component" value="Unassembled WGS sequence"/>
</dbReference>
<evidence type="ECO:0008006" key="3">
    <source>
        <dbReference type="Google" id="ProtNLM"/>
    </source>
</evidence>
<dbReference type="SUPFAM" id="SSF52833">
    <property type="entry name" value="Thioredoxin-like"/>
    <property type="match status" value="1"/>
</dbReference>
<dbReference type="STRING" id="192903.SAMN04488513_11926"/>
<evidence type="ECO:0000313" key="2">
    <source>
        <dbReference type="Proteomes" id="UP000184543"/>
    </source>
</evidence>
<dbReference type="Gene3D" id="3.40.30.10">
    <property type="entry name" value="Glutaredoxin"/>
    <property type="match status" value="1"/>
</dbReference>
<gene>
    <name evidence="1" type="ORF">SAMN04488513_11926</name>
</gene>
<dbReference type="InterPro" id="IPR036249">
    <property type="entry name" value="Thioredoxin-like_sf"/>
</dbReference>
<sequence>MNVLATDKNLLTLIYSSESHLGKQVLGYVQGVRSALRTVDVAKTRLGHTVWAGIAEGLDKDLGELFSPDAAETPDMGHDGSANFDTDDWLKLIDNNPALLQKPIAIKGEKFMQVTSRSEVLQFFGVDSAGLEKRNMGEAPTTSSTTADESFI</sequence>